<dbReference type="InterPro" id="IPR021858">
    <property type="entry name" value="Fun_TF"/>
</dbReference>
<keyword evidence="5" id="KW-1185">Reference proteome</keyword>
<dbReference type="SMART" id="SM00066">
    <property type="entry name" value="GAL4"/>
    <property type="match status" value="1"/>
</dbReference>
<dbReference type="Pfam" id="PF11951">
    <property type="entry name" value="Fungal_trans_2"/>
    <property type="match status" value="1"/>
</dbReference>
<dbReference type="AlphaFoldDB" id="A0AAN6WYM3"/>
<feature type="region of interest" description="Disordered" evidence="2">
    <location>
        <begin position="845"/>
        <end position="881"/>
    </location>
</feature>
<dbReference type="PANTHER" id="PTHR37540">
    <property type="entry name" value="TRANSCRIPTION FACTOR (ACR-2), PUTATIVE-RELATED-RELATED"/>
    <property type="match status" value="1"/>
</dbReference>
<feature type="compositionally biased region" description="Pro residues" evidence="2">
    <location>
        <begin position="193"/>
        <end position="217"/>
    </location>
</feature>
<evidence type="ECO:0000256" key="2">
    <source>
        <dbReference type="SAM" id="MobiDB-lite"/>
    </source>
</evidence>
<feature type="compositionally biased region" description="Polar residues" evidence="2">
    <location>
        <begin position="692"/>
        <end position="706"/>
    </location>
</feature>
<dbReference type="Proteomes" id="UP001302126">
    <property type="component" value="Unassembled WGS sequence"/>
</dbReference>
<comment type="caution">
    <text evidence="4">The sequence shown here is derived from an EMBL/GenBank/DDBJ whole genome shotgun (WGS) entry which is preliminary data.</text>
</comment>
<accession>A0AAN6WYM3</accession>
<dbReference type="EMBL" id="MU864364">
    <property type="protein sequence ID" value="KAK4190699.1"/>
    <property type="molecule type" value="Genomic_DNA"/>
</dbReference>
<dbReference type="PROSITE" id="PS00463">
    <property type="entry name" value="ZN2_CY6_FUNGAL_1"/>
    <property type="match status" value="1"/>
</dbReference>
<dbReference type="InterPro" id="IPR036864">
    <property type="entry name" value="Zn2-C6_fun-type_DNA-bd_sf"/>
</dbReference>
<evidence type="ECO:0000256" key="1">
    <source>
        <dbReference type="ARBA" id="ARBA00023242"/>
    </source>
</evidence>
<feature type="compositionally biased region" description="Gly residues" evidence="2">
    <location>
        <begin position="863"/>
        <end position="873"/>
    </location>
</feature>
<reference evidence="4" key="2">
    <citation type="submission" date="2023-05" db="EMBL/GenBank/DDBJ databases">
        <authorList>
            <consortium name="Lawrence Berkeley National Laboratory"/>
            <person name="Steindorff A."/>
            <person name="Hensen N."/>
            <person name="Bonometti L."/>
            <person name="Westerberg I."/>
            <person name="Brannstrom I.O."/>
            <person name="Guillou S."/>
            <person name="Cros-Aarteil S."/>
            <person name="Calhoun S."/>
            <person name="Haridas S."/>
            <person name="Kuo A."/>
            <person name="Mondo S."/>
            <person name="Pangilinan J."/>
            <person name="Riley R."/>
            <person name="Labutti K."/>
            <person name="Andreopoulos B."/>
            <person name="Lipzen A."/>
            <person name="Chen C."/>
            <person name="Yanf M."/>
            <person name="Daum C."/>
            <person name="Ng V."/>
            <person name="Clum A."/>
            <person name="Ohm R."/>
            <person name="Martin F."/>
            <person name="Silar P."/>
            <person name="Natvig D."/>
            <person name="Lalanne C."/>
            <person name="Gautier V."/>
            <person name="Ament-Velasquez S.L."/>
            <person name="Kruys A."/>
            <person name="Hutchinson M.I."/>
            <person name="Powell A.J."/>
            <person name="Barry K."/>
            <person name="Miller A.N."/>
            <person name="Grigoriev I.V."/>
            <person name="Debuchy R."/>
            <person name="Gladieux P."/>
            <person name="Thoren M.H."/>
            <person name="Johannesson H."/>
        </authorList>
    </citation>
    <scope>NUCLEOTIDE SEQUENCE</scope>
    <source>
        <strain evidence="4">PSN309</strain>
    </source>
</reference>
<sequence length="881" mass="94962">MFPCFEPRGYSPHPRHLTLASSSPAIGAQTLTCNRTGWHLDATLIPTGLKADTSHRQAQQGQALPVPLQKPPQARSVSFISQPYSGQPLPLFLSNAEIAECVAVNKLLVKQGTMSDPMQPRPPRAERTTTSCGECRRRKQKCNQGQPCNNCARRYPQPPCEYRPNSRRSSAIAGGPLQPPSQQQQPSFSISVLPPPLPPPQLPQLPPPPPLQLPLPPLGSTGHYGVEGGLPPLSPHFMPQRQHSPLASPWPRTPGEEVSGPLATWPGFDVLGQSPTTPLGAGQYAWSTDQDLFLSHLQTCEPGCTSHAPAVHEAIDRLRAYKAGGSSQSSQWGGVAGGGWGSESNAWAMAAQGMSPGISPGGNIPWGHLPGQVSPGPSHLSALPPMQDSDLFAIYINLISQFKASIDGNPDASNPYIKHFVPFCIQSSLLQRVGIYTAACFLADAGHIHRTAAMSRKSRVIELLNKHIKSQLSSSDEGILGVVQLVLNEWHWGNTVDLRAHLQGLRDMIKLRGGFRTLGLHGLITKLAITADIAIALSFETTPILQGEPEFNFRDSSHVPLRLPLNTPYMPKLASFATCDDALRIHPAVACILDDMRFLLTAVSSLPENPTAKELQKVHTTSGWIYERIMSLPAEGPTARRISAVASSAAFAAAAASPAPSSAASSIVDPEIIGGDEERLSSTSTRRRSRGNLRQSVSARRPSVQTLGGDDNRTSQSPVPISGPSGGESPDYIYQAVRLAAILYSRAIKMRRPFREIVSDAEFMQLWTTAWRVPLATWRSLLGVFNWILLPLVASAGEAPSSHARYIKGMMNISLLQVGMENWEIASGIMEGMVGLLRWLGGQVKEDDGDEEDEEDRGRRGRSGSGGGEGTGRGKGKEVMG</sequence>
<dbReference type="GO" id="GO:0000981">
    <property type="term" value="F:DNA-binding transcription factor activity, RNA polymerase II-specific"/>
    <property type="evidence" value="ECO:0007669"/>
    <property type="project" value="InterPro"/>
</dbReference>
<keyword evidence="1" id="KW-0539">Nucleus</keyword>
<gene>
    <name evidence="4" type="ORF">QBC35DRAFT_63754</name>
</gene>
<dbReference type="SUPFAM" id="SSF57701">
    <property type="entry name" value="Zn2/Cys6 DNA-binding domain"/>
    <property type="match status" value="1"/>
</dbReference>
<dbReference type="Gene3D" id="4.10.240.10">
    <property type="entry name" value="Zn(2)-C6 fungal-type DNA-binding domain"/>
    <property type="match status" value="1"/>
</dbReference>
<name>A0AAN6WYM3_9PEZI</name>
<protein>
    <recommendedName>
        <fullName evidence="3">Zn(2)-C6 fungal-type domain-containing protein</fullName>
    </recommendedName>
</protein>
<proteinExistence type="predicted"/>
<evidence type="ECO:0000313" key="4">
    <source>
        <dbReference type="EMBL" id="KAK4190699.1"/>
    </source>
</evidence>
<reference evidence="4" key="1">
    <citation type="journal article" date="2023" name="Mol. Phylogenet. Evol.">
        <title>Genome-scale phylogeny and comparative genomics of the fungal order Sordariales.</title>
        <authorList>
            <person name="Hensen N."/>
            <person name="Bonometti L."/>
            <person name="Westerberg I."/>
            <person name="Brannstrom I.O."/>
            <person name="Guillou S."/>
            <person name="Cros-Aarteil S."/>
            <person name="Calhoun S."/>
            <person name="Haridas S."/>
            <person name="Kuo A."/>
            <person name="Mondo S."/>
            <person name="Pangilinan J."/>
            <person name="Riley R."/>
            <person name="LaButti K."/>
            <person name="Andreopoulos B."/>
            <person name="Lipzen A."/>
            <person name="Chen C."/>
            <person name="Yan M."/>
            <person name="Daum C."/>
            <person name="Ng V."/>
            <person name="Clum A."/>
            <person name="Steindorff A."/>
            <person name="Ohm R.A."/>
            <person name="Martin F."/>
            <person name="Silar P."/>
            <person name="Natvig D.O."/>
            <person name="Lalanne C."/>
            <person name="Gautier V."/>
            <person name="Ament-Velasquez S.L."/>
            <person name="Kruys A."/>
            <person name="Hutchinson M.I."/>
            <person name="Powell A.J."/>
            <person name="Barry K."/>
            <person name="Miller A.N."/>
            <person name="Grigoriev I.V."/>
            <person name="Debuchy R."/>
            <person name="Gladieux P."/>
            <person name="Hiltunen Thoren M."/>
            <person name="Johannesson H."/>
        </authorList>
    </citation>
    <scope>NUCLEOTIDE SEQUENCE</scope>
    <source>
        <strain evidence="4">PSN309</strain>
    </source>
</reference>
<organism evidence="4 5">
    <name type="scientific">Podospora australis</name>
    <dbReference type="NCBI Taxonomy" id="1536484"/>
    <lineage>
        <taxon>Eukaryota</taxon>
        <taxon>Fungi</taxon>
        <taxon>Dikarya</taxon>
        <taxon>Ascomycota</taxon>
        <taxon>Pezizomycotina</taxon>
        <taxon>Sordariomycetes</taxon>
        <taxon>Sordariomycetidae</taxon>
        <taxon>Sordariales</taxon>
        <taxon>Podosporaceae</taxon>
        <taxon>Podospora</taxon>
    </lineage>
</organism>
<evidence type="ECO:0000259" key="3">
    <source>
        <dbReference type="PROSITE" id="PS50048"/>
    </source>
</evidence>
<feature type="region of interest" description="Disordered" evidence="2">
    <location>
        <begin position="113"/>
        <end position="229"/>
    </location>
</feature>
<feature type="domain" description="Zn(2)-C6 fungal-type" evidence="3">
    <location>
        <begin position="131"/>
        <end position="162"/>
    </location>
</feature>
<dbReference type="PANTHER" id="PTHR37540:SF9">
    <property type="entry name" value="ZN(2)-C6 FUNGAL-TYPE DOMAIN-CONTAINING PROTEIN"/>
    <property type="match status" value="1"/>
</dbReference>
<dbReference type="CDD" id="cd00067">
    <property type="entry name" value="GAL4"/>
    <property type="match status" value="1"/>
</dbReference>
<feature type="compositionally biased region" description="Low complexity" evidence="2">
    <location>
        <begin position="180"/>
        <end position="191"/>
    </location>
</feature>
<dbReference type="InterPro" id="IPR001138">
    <property type="entry name" value="Zn2Cys6_DnaBD"/>
</dbReference>
<dbReference type="PROSITE" id="PS50048">
    <property type="entry name" value="ZN2_CY6_FUNGAL_2"/>
    <property type="match status" value="1"/>
</dbReference>
<feature type="region of interest" description="Disordered" evidence="2">
    <location>
        <begin position="661"/>
        <end position="727"/>
    </location>
</feature>
<evidence type="ECO:0000313" key="5">
    <source>
        <dbReference type="Proteomes" id="UP001302126"/>
    </source>
</evidence>
<dbReference type="Pfam" id="PF00172">
    <property type="entry name" value="Zn_clus"/>
    <property type="match status" value="1"/>
</dbReference>
<dbReference type="GO" id="GO:0008270">
    <property type="term" value="F:zinc ion binding"/>
    <property type="evidence" value="ECO:0007669"/>
    <property type="project" value="InterPro"/>
</dbReference>